<evidence type="ECO:0000259" key="3">
    <source>
        <dbReference type="Pfam" id="PF12697"/>
    </source>
</evidence>
<dbReference type="InterPro" id="IPR000073">
    <property type="entry name" value="AB_hydrolase_1"/>
</dbReference>
<organism evidence="4 6">
    <name type="scientific">Rubrobacter radiotolerans</name>
    <name type="common">Arthrobacter radiotolerans</name>
    <dbReference type="NCBI Taxonomy" id="42256"/>
    <lineage>
        <taxon>Bacteria</taxon>
        <taxon>Bacillati</taxon>
        <taxon>Actinomycetota</taxon>
        <taxon>Rubrobacteria</taxon>
        <taxon>Rubrobacterales</taxon>
        <taxon>Rubrobacteraceae</taxon>
        <taxon>Rubrobacter</taxon>
    </lineage>
</organism>
<feature type="domain" description="AB hydrolase-1" evidence="3">
    <location>
        <begin position="21"/>
        <end position="238"/>
    </location>
</feature>
<dbReference type="GO" id="GO:0052689">
    <property type="term" value="F:carboxylic ester hydrolase activity"/>
    <property type="evidence" value="ECO:0007669"/>
    <property type="project" value="InterPro"/>
</dbReference>
<gene>
    <name evidence="4" type="ORF">RradSPS_2987</name>
    <name evidence="5" type="ORF">SIL72_16055</name>
</gene>
<proteinExistence type="predicted"/>
<protein>
    <submittedName>
        <fullName evidence="5">Alpha/beta fold hydrolase</fullName>
    </submittedName>
    <submittedName>
        <fullName evidence="4">Esterase/lipase</fullName>
    </submittedName>
</protein>
<dbReference type="RefSeq" id="WP_041339005.1">
    <property type="nucleotide sequence ID" value="NZ_CP007516.1"/>
</dbReference>
<evidence type="ECO:0000256" key="2">
    <source>
        <dbReference type="PIRSR" id="PIRSR017388-2"/>
    </source>
</evidence>
<evidence type="ECO:0000313" key="5">
    <source>
        <dbReference type="EMBL" id="MDX5895543.1"/>
    </source>
</evidence>
<dbReference type="Proteomes" id="UP000025229">
    <property type="component" value="Plasmid 2"/>
</dbReference>
<feature type="active site" description="Nucleophile" evidence="1">
    <location>
        <position position="95"/>
    </location>
</feature>
<dbReference type="InterPro" id="IPR051044">
    <property type="entry name" value="MAG_DAG_Lipase"/>
</dbReference>
<dbReference type="KEGG" id="rrd:RradSPS_2987"/>
<evidence type="ECO:0000256" key="1">
    <source>
        <dbReference type="PIRSR" id="PIRSR017388-1"/>
    </source>
</evidence>
<dbReference type="InterPro" id="IPR012354">
    <property type="entry name" value="Esterase_lipase"/>
</dbReference>
<dbReference type="ESTHER" id="9actn-a0a023x897">
    <property type="family name" value="CarbLipBact_2"/>
</dbReference>
<accession>A0A023X897</accession>
<keyword evidence="6" id="KW-1185">Reference proteome</keyword>
<feature type="binding site" evidence="2">
    <location>
        <position position="27"/>
    </location>
    <ligand>
        <name>substrate</name>
    </ligand>
</feature>
<feature type="active site" description="Charge relay system" evidence="1">
    <location>
        <position position="196"/>
    </location>
</feature>
<reference evidence="5" key="2">
    <citation type="submission" date="2023-11" db="EMBL/GenBank/DDBJ databases">
        <title>MicrobeMod: A computational toolkit for identifying prokaryotic methylation and restriction-modification with nanopore sequencing.</title>
        <authorList>
            <person name="Crits-Christoph A."/>
            <person name="Kang S.C."/>
            <person name="Lee H."/>
            <person name="Ostrov N."/>
        </authorList>
    </citation>
    <scope>NUCLEOTIDE SEQUENCE</scope>
    <source>
        <strain evidence="5">ATCC 51242</strain>
    </source>
</reference>
<evidence type="ECO:0000313" key="4">
    <source>
        <dbReference type="EMBL" id="AHY48270.1"/>
    </source>
</evidence>
<dbReference type="Gene3D" id="3.40.50.1820">
    <property type="entry name" value="alpha/beta hydrolase"/>
    <property type="match status" value="1"/>
</dbReference>
<dbReference type="EMBL" id="CP007516">
    <property type="protein sequence ID" value="AHY48270.1"/>
    <property type="molecule type" value="Genomic_DNA"/>
</dbReference>
<dbReference type="PIRSF" id="PIRSF017388">
    <property type="entry name" value="Esterase_lipase"/>
    <property type="match status" value="1"/>
</dbReference>
<feature type="binding site" evidence="2">
    <location>
        <position position="96"/>
    </location>
    <ligand>
        <name>substrate</name>
    </ligand>
</feature>
<reference evidence="4 6" key="1">
    <citation type="submission" date="2014-03" db="EMBL/GenBank/DDBJ databases">
        <title>Complete genome sequence of the Radio-Resistant Rubrobacter radiotolerans RSPS-4.</title>
        <authorList>
            <person name="Egas C.C."/>
            <person name="Barroso C.C."/>
            <person name="Froufe H.J.C."/>
            <person name="Pacheco J.J."/>
            <person name="Albuquerque L.L."/>
            <person name="da Costa M.M.S."/>
        </authorList>
    </citation>
    <scope>NUCLEOTIDE SEQUENCE [LARGE SCALE GENOMIC DNA]</scope>
    <source>
        <strain evidence="4 6">RSPS-4</strain>
        <plasmid evidence="4 6">2</plasmid>
    </source>
</reference>
<dbReference type="InterPro" id="IPR029058">
    <property type="entry name" value="AB_hydrolase_fold"/>
</dbReference>
<name>A0A023X897_RUBRA</name>
<dbReference type="PATRIC" id="fig|42256.3.peg.3036"/>
<dbReference type="Pfam" id="PF12697">
    <property type="entry name" value="Abhydrolase_6"/>
    <property type="match status" value="1"/>
</dbReference>
<feature type="active site" description="Charge relay system" evidence="1">
    <location>
        <position position="226"/>
    </location>
</feature>
<dbReference type="SUPFAM" id="SSF53474">
    <property type="entry name" value="alpha/beta-Hydrolases"/>
    <property type="match status" value="1"/>
</dbReference>
<dbReference type="eggNOG" id="COG1647">
    <property type="taxonomic scope" value="Bacteria"/>
</dbReference>
<dbReference type="AlphaFoldDB" id="A0A023X897"/>
<dbReference type="Proteomes" id="UP001281130">
    <property type="component" value="Unassembled WGS sequence"/>
</dbReference>
<dbReference type="HOGENOM" id="CLU_076594_0_0_11"/>
<keyword evidence="5" id="KW-0378">Hydrolase</keyword>
<evidence type="ECO:0000313" key="6">
    <source>
        <dbReference type="Proteomes" id="UP000025229"/>
    </source>
</evidence>
<keyword evidence="4" id="KW-0614">Plasmid</keyword>
<sequence>MEQRVMEGAEPFRFEGNDVGVLVSHGFTGTTQSVRPLGEALADEGFTVAGPRLAGHGTSMEDHARSTARDWIRSIQEDLDWLSGRTSGVFFAGLSMGGMFSLYFGATRPDLIRGIIPINACVFLNNPDLARLVFDPEAPPRVPGVGSDIKAEGVEELVYPEVPVPPLESFMAAMRTTDDLLQAITAPVLVIQSREDHVVPPENGPYILDRLGSRDKELLRLDNSYHVATLDNDKDLIAERTVRFIREHAG</sequence>
<dbReference type="PANTHER" id="PTHR11614">
    <property type="entry name" value="PHOSPHOLIPASE-RELATED"/>
    <property type="match status" value="1"/>
</dbReference>
<geneLocation type="plasmid" evidence="4">
    <name>2</name>
</geneLocation>
<dbReference type="EMBL" id="JAWXXX010000003">
    <property type="protein sequence ID" value="MDX5895543.1"/>
    <property type="molecule type" value="Genomic_DNA"/>
</dbReference>